<sequence length="127" mass="14655">MSPKDVVLAYWQAMQSNDFAKASEWLSQDFECYWPQSREAILGRDKFIALNSCYPAEGKWQFEVRSVVSEGDNVVTEVAVSDGNLNDTAITFHTVKDGLISKQREFWPDPMKAQEWRSEWVEIQSDL</sequence>
<name>A0A0B8P3U3_9VIBR</name>
<reference evidence="2 3" key="2">
    <citation type="submission" date="2015-01" db="EMBL/GenBank/DDBJ databases">
        <authorList>
            <consortium name="NBRP consortium"/>
            <person name="Sawabe T."/>
            <person name="Meirelles P."/>
            <person name="Feng G."/>
            <person name="Sayaka M."/>
            <person name="Hattori M."/>
            <person name="Ohkuma M."/>
        </authorList>
    </citation>
    <scope>NUCLEOTIDE SEQUENCE [LARGE SCALE GENOMIC DNA]</scope>
    <source>
        <strain evidence="2 3">JCM19232</strain>
    </source>
</reference>
<gene>
    <name evidence="2" type="ORF">JCM19232_3828</name>
</gene>
<dbReference type="InterPro" id="IPR032710">
    <property type="entry name" value="NTF2-like_dom_sf"/>
</dbReference>
<dbReference type="EMBL" id="BBSA01000002">
    <property type="protein sequence ID" value="GAM60886.1"/>
    <property type="molecule type" value="Genomic_DNA"/>
</dbReference>
<evidence type="ECO:0000313" key="2">
    <source>
        <dbReference type="EMBL" id="GAM60886.1"/>
    </source>
</evidence>
<protein>
    <recommendedName>
        <fullName evidence="1">SnoaL-like domain-containing protein</fullName>
    </recommendedName>
</protein>
<dbReference type="Proteomes" id="UP000031670">
    <property type="component" value="Unassembled WGS sequence"/>
</dbReference>
<dbReference type="Pfam" id="PF12680">
    <property type="entry name" value="SnoaL_2"/>
    <property type="match status" value="1"/>
</dbReference>
<dbReference type="InterPro" id="IPR037401">
    <property type="entry name" value="SnoaL-like"/>
</dbReference>
<organism evidence="2 3">
    <name type="scientific">Vibrio ishigakensis</name>
    <dbReference type="NCBI Taxonomy" id="1481914"/>
    <lineage>
        <taxon>Bacteria</taxon>
        <taxon>Pseudomonadati</taxon>
        <taxon>Pseudomonadota</taxon>
        <taxon>Gammaproteobacteria</taxon>
        <taxon>Vibrionales</taxon>
        <taxon>Vibrionaceae</taxon>
        <taxon>Vibrio</taxon>
    </lineage>
</organism>
<dbReference type="Gene3D" id="3.10.450.50">
    <property type="match status" value="1"/>
</dbReference>
<proteinExistence type="predicted"/>
<reference evidence="2 3" key="1">
    <citation type="submission" date="2015-01" db="EMBL/GenBank/DDBJ databases">
        <title>Vibrio sp. C5 JCM 19232 whole genome shotgun sequence.</title>
        <authorList>
            <person name="Sawabe T."/>
            <person name="Meirelles P."/>
            <person name="Feng G."/>
            <person name="Sayaka M."/>
            <person name="Hattori M."/>
            <person name="Ohkuma M."/>
        </authorList>
    </citation>
    <scope>NUCLEOTIDE SEQUENCE [LARGE SCALE GENOMIC DNA]</scope>
    <source>
        <strain evidence="2 3">JCM19232</strain>
    </source>
</reference>
<evidence type="ECO:0000259" key="1">
    <source>
        <dbReference type="Pfam" id="PF12680"/>
    </source>
</evidence>
<comment type="caution">
    <text evidence="2">The sequence shown here is derived from an EMBL/GenBank/DDBJ whole genome shotgun (WGS) entry which is preliminary data.</text>
</comment>
<dbReference type="AlphaFoldDB" id="A0A0B8P3U3"/>
<accession>A0A0B8P3U3</accession>
<feature type="domain" description="SnoaL-like" evidence="1">
    <location>
        <begin position="7"/>
        <end position="101"/>
    </location>
</feature>
<dbReference type="SUPFAM" id="SSF54427">
    <property type="entry name" value="NTF2-like"/>
    <property type="match status" value="1"/>
</dbReference>
<evidence type="ECO:0000313" key="3">
    <source>
        <dbReference type="Proteomes" id="UP000031670"/>
    </source>
</evidence>